<dbReference type="KEGG" id="ghi:107949780"/>
<comment type="subcellular location">
    <subcellularLocation>
        <location evidence="1 6">Nucleus</location>
    </subcellularLocation>
</comment>
<evidence type="ECO:0000256" key="3">
    <source>
        <dbReference type="ARBA" id="ARBA00023015"/>
    </source>
</evidence>
<evidence type="ECO:0000256" key="2">
    <source>
        <dbReference type="ARBA" id="ARBA00022491"/>
    </source>
</evidence>
<sequence>MSSNKKKLLKSLLTANARCGCKKLCDVHEPKLKPSPLPPSSPSPSSNFNMDTISSSSSSSNVMVNPKIMDSIMVVKDSHDPYLDFRHSMLQMIEEKHIYSADELQELLQCFLELNSPCHHRVIVEAFMAISRRKLCEYFLFLTSEKLHGG</sequence>
<feature type="domain" description="OVATE" evidence="8">
    <location>
        <begin position="74"/>
        <end position="133"/>
    </location>
</feature>
<dbReference type="STRING" id="3635.A0A1U8NQ13"/>
<dbReference type="GeneID" id="107949780"/>
<evidence type="ECO:0000313" key="9">
    <source>
        <dbReference type="Proteomes" id="UP000818029"/>
    </source>
</evidence>
<name>A0A1U8NQ13_GOSHI</name>
<dbReference type="GO" id="GO:0005634">
    <property type="term" value="C:nucleus"/>
    <property type="evidence" value="ECO:0007669"/>
    <property type="project" value="UniProtKB-SubCell"/>
</dbReference>
<keyword evidence="9" id="KW-1185">Reference proteome</keyword>
<keyword evidence="5 6" id="KW-0539">Nucleus</keyword>
<accession>A0A1U8NQ13</accession>
<feature type="region of interest" description="Disordered" evidence="7">
    <location>
        <begin position="32"/>
        <end position="61"/>
    </location>
</feature>
<dbReference type="SMR" id="A0A1U8NQ13"/>
<dbReference type="Pfam" id="PF04844">
    <property type="entry name" value="Ovate"/>
    <property type="match status" value="1"/>
</dbReference>
<evidence type="ECO:0000256" key="4">
    <source>
        <dbReference type="ARBA" id="ARBA00023163"/>
    </source>
</evidence>
<dbReference type="InterPro" id="IPR038933">
    <property type="entry name" value="Ovate"/>
</dbReference>
<evidence type="ECO:0000256" key="7">
    <source>
        <dbReference type="SAM" id="MobiDB-lite"/>
    </source>
</evidence>
<comment type="function">
    <text evidence="6">Transcriptional repressor that regulates multiple aspects of plant growth and development.</text>
</comment>
<dbReference type="PANTHER" id="PTHR33057">
    <property type="entry name" value="TRANSCRIPTION REPRESSOR OFP7-RELATED"/>
    <property type="match status" value="1"/>
</dbReference>
<gene>
    <name evidence="10" type="primary">LOC107949780</name>
</gene>
<evidence type="ECO:0000256" key="6">
    <source>
        <dbReference type="RuleBase" id="RU367028"/>
    </source>
</evidence>
<reference evidence="10" key="2">
    <citation type="submission" date="2025-08" db="UniProtKB">
        <authorList>
            <consortium name="RefSeq"/>
        </authorList>
    </citation>
    <scope>IDENTIFICATION</scope>
</reference>
<evidence type="ECO:0000313" key="10">
    <source>
        <dbReference type="RefSeq" id="XP_016740059.2"/>
    </source>
</evidence>
<dbReference type="RefSeq" id="XP_016740059.2">
    <property type="nucleotide sequence ID" value="XM_016884570.2"/>
</dbReference>
<dbReference type="GO" id="GO:0045892">
    <property type="term" value="P:negative regulation of DNA-templated transcription"/>
    <property type="evidence" value="ECO:0007669"/>
    <property type="project" value="UniProtKB-UniRule"/>
</dbReference>
<proteinExistence type="predicted"/>
<feature type="compositionally biased region" description="Pro residues" evidence="7">
    <location>
        <begin position="33"/>
        <end position="42"/>
    </location>
</feature>
<evidence type="ECO:0000256" key="1">
    <source>
        <dbReference type="ARBA" id="ARBA00004123"/>
    </source>
</evidence>
<dbReference type="Proteomes" id="UP000818029">
    <property type="component" value="Chromosome D13"/>
</dbReference>
<dbReference type="PROSITE" id="PS51754">
    <property type="entry name" value="OVATE"/>
    <property type="match status" value="1"/>
</dbReference>
<dbReference type="AlphaFoldDB" id="A0A1U8NQ13"/>
<dbReference type="PANTHER" id="PTHR33057:SF138">
    <property type="entry name" value="TRANSCRIPTION REPRESSOR OFP10"/>
    <property type="match status" value="1"/>
</dbReference>
<dbReference type="NCBIfam" id="TIGR01568">
    <property type="entry name" value="A_thal_3678"/>
    <property type="match status" value="1"/>
</dbReference>
<keyword evidence="4 6" id="KW-0804">Transcription</keyword>
<dbReference type="InterPro" id="IPR006458">
    <property type="entry name" value="Ovate_C"/>
</dbReference>
<evidence type="ECO:0000256" key="5">
    <source>
        <dbReference type="ARBA" id="ARBA00023242"/>
    </source>
</evidence>
<keyword evidence="3 6" id="KW-0805">Transcription regulation</keyword>
<protein>
    <recommendedName>
        <fullName evidence="6">Transcription repressor</fullName>
    </recommendedName>
    <alternativeName>
        <fullName evidence="6">Ovate family protein</fullName>
    </alternativeName>
</protein>
<reference evidence="9" key="1">
    <citation type="journal article" date="2020" name="Nat. Genet.">
        <title>Genomic diversifications of five Gossypium allopolyploid species and their impact on cotton improvement.</title>
        <authorList>
            <person name="Chen Z.J."/>
            <person name="Sreedasyam A."/>
            <person name="Ando A."/>
            <person name="Song Q."/>
            <person name="De Santiago L.M."/>
            <person name="Hulse-Kemp A.M."/>
            <person name="Ding M."/>
            <person name="Ye W."/>
            <person name="Kirkbride R.C."/>
            <person name="Jenkins J."/>
            <person name="Plott C."/>
            <person name="Lovell J."/>
            <person name="Lin Y.M."/>
            <person name="Vaughn R."/>
            <person name="Liu B."/>
            <person name="Simpson S."/>
            <person name="Scheffler B.E."/>
            <person name="Wen L."/>
            <person name="Saski C.A."/>
            <person name="Grover C.E."/>
            <person name="Hu G."/>
            <person name="Conover J.L."/>
            <person name="Carlson J.W."/>
            <person name="Shu S."/>
            <person name="Boston L.B."/>
            <person name="Williams M."/>
            <person name="Peterson D.G."/>
            <person name="McGee K."/>
            <person name="Jones D.C."/>
            <person name="Wendel J.F."/>
            <person name="Stelly D.M."/>
            <person name="Grimwood J."/>
            <person name="Schmutz J."/>
        </authorList>
    </citation>
    <scope>NUCLEOTIDE SEQUENCE [LARGE SCALE GENOMIC DNA]</scope>
    <source>
        <strain evidence="9">cv. TM-1</strain>
    </source>
</reference>
<organism evidence="9 10">
    <name type="scientific">Gossypium hirsutum</name>
    <name type="common">Upland cotton</name>
    <name type="synonym">Gossypium mexicanum</name>
    <dbReference type="NCBI Taxonomy" id="3635"/>
    <lineage>
        <taxon>Eukaryota</taxon>
        <taxon>Viridiplantae</taxon>
        <taxon>Streptophyta</taxon>
        <taxon>Embryophyta</taxon>
        <taxon>Tracheophyta</taxon>
        <taxon>Spermatophyta</taxon>
        <taxon>Magnoliopsida</taxon>
        <taxon>eudicotyledons</taxon>
        <taxon>Gunneridae</taxon>
        <taxon>Pentapetalae</taxon>
        <taxon>rosids</taxon>
        <taxon>malvids</taxon>
        <taxon>Malvales</taxon>
        <taxon>Malvaceae</taxon>
        <taxon>Malvoideae</taxon>
        <taxon>Gossypium</taxon>
    </lineage>
</organism>
<evidence type="ECO:0000259" key="8">
    <source>
        <dbReference type="PROSITE" id="PS51754"/>
    </source>
</evidence>
<keyword evidence="2 6" id="KW-0678">Repressor</keyword>
<dbReference type="PaxDb" id="3635-A0A1U8NQ13"/>